<dbReference type="InterPro" id="IPR015915">
    <property type="entry name" value="Kelch-typ_b-propeller"/>
</dbReference>
<accession>A0A9D9N502</accession>
<evidence type="ECO:0000313" key="3">
    <source>
        <dbReference type="EMBL" id="MBO8460428.1"/>
    </source>
</evidence>
<dbReference type="PANTHER" id="PTHR45632">
    <property type="entry name" value="LD33804P"/>
    <property type="match status" value="1"/>
</dbReference>
<dbReference type="PANTHER" id="PTHR45632:SF3">
    <property type="entry name" value="KELCH-LIKE PROTEIN 32"/>
    <property type="match status" value="1"/>
</dbReference>
<evidence type="ECO:0000313" key="4">
    <source>
        <dbReference type="Proteomes" id="UP000823641"/>
    </source>
</evidence>
<organism evidence="3 4">
    <name type="scientific">Candidatus Gallipaludibacter merdavium</name>
    <dbReference type="NCBI Taxonomy" id="2840839"/>
    <lineage>
        <taxon>Bacteria</taxon>
        <taxon>Pseudomonadati</taxon>
        <taxon>Bacteroidota</taxon>
        <taxon>Bacteroidia</taxon>
        <taxon>Bacteroidales</taxon>
        <taxon>Candidatus Gallipaludibacter</taxon>
    </lineage>
</organism>
<dbReference type="EMBL" id="JADIMG010000084">
    <property type="protein sequence ID" value="MBO8460428.1"/>
    <property type="molecule type" value="Genomic_DNA"/>
</dbReference>
<dbReference type="AlphaFoldDB" id="A0A9D9N502"/>
<dbReference type="Pfam" id="PF24681">
    <property type="entry name" value="Kelch_KLHDC2_KLHL20_DRC7"/>
    <property type="match status" value="1"/>
</dbReference>
<comment type="caution">
    <text evidence="3">The sequence shown here is derived from an EMBL/GenBank/DDBJ whole genome shotgun (WGS) entry which is preliminary data.</text>
</comment>
<dbReference type="Proteomes" id="UP000823641">
    <property type="component" value="Unassembled WGS sequence"/>
</dbReference>
<protein>
    <recommendedName>
        <fullName evidence="5">Galactose oxidase</fullName>
    </recommendedName>
</protein>
<proteinExistence type="predicted"/>
<evidence type="ECO:0008006" key="5">
    <source>
        <dbReference type="Google" id="ProtNLM"/>
    </source>
</evidence>
<evidence type="ECO:0000256" key="1">
    <source>
        <dbReference type="ARBA" id="ARBA00022441"/>
    </source>
</evidence>
<evidence type="ECO:0000256" key="2">
    <source>
        <dbReference type="ARBA" id="ARBA00022737"/>
    </source>
</evidence>
<keyword evidence="2" id="KW-0677">Repeat</keyword>
<dbReference type="SUPFAM" id="SSF117281">
    <property type="entry name" value="Kelch motif"/>
    <property type="match status" value="1"/>
</dbReference>
<name>A0A9D9N502_9BACT</name>
<keyword evidence="1" id="KW-0880">Kelch repeat</keyword>
<gene>
    <name evidence="3" type="ORF">IAA73_08870</name>
</gene>
<reference evidence="3" key="2">
    <citation type="journal article" date="2021" name="PeerJ">
        <title>Extensive microbial diversity within the chicken gut microbiome revealed by metagenomics and culture.</title>
        <authorList>
            <person name="Gilroy R."/>
            <person name="Ravi A."/>
            <person name="Getino M."/>
            <person name="Pursley I."/>
            <person name="Horton D.L."/>
            <person name="Alikhan N.F."/>
            <person name="Baker D."/>
            <person name="Gharbi K."/>
            <person name="Hall N."/>
            <person name="Watson M."/>
            <person name="Adriaenssens E.M."/>
            <person name="Foster-Nyarko E."/>
            <person name="Jarju S."/>
            <person name="Secka A."/>
            <person name="Antonio M."/>
            <person name="Oren A."/>
            <person name="Chaudhuri R.R."/>
            <person name="La Ragione R."/>
            <person name="Hildebrand F."/>
            <person name="Pallen M.J."/>
        </authorList>
    </citation>
    <scope>NUCLEOTIDE SEQUENCE</scope>
    <source>
        <strain evidence="3">G3-3990</strain>
    </source>
</reference>
<sequence>MPEQRASAAVATYDNKAFIYGGRAKTHSEIKGDFWQYDPQKDSWTKLKQPPLKARTGAVAIATDSLIYIGLGFNGQVYNDSSYLRDWWQYNPLTEEWKQLQDYPTNKTAAPSAFLHENYIYIAFGSYDISTNKLYRYNITHNTWSEVNAGSCAKLVETVATSIKGRSFAGTNRYWYEFNHTSCQWERRGDYKKDGNWLSSTLLQHNDYIYILGGREWTATASKSGIIRYNLHSDTWDFIGHLPQEAGKENAIGFTINGIAYYGLGEEMGNTSDKLYKITFN</sequence>
<dbReference type="Gene3D" id="2.120.10.80">
    <property type="entry name" value="Kelch-type beta propeller"/>
    <property type="match status" value="2"/>
</dbReference>
<reference evidence="3" key="1">
    <citation type="submission" date="2020-10" db="EMBL/GenBank/DDBJ databases">
        <authorList>
            <person name="Gilroy R."/>
        </authorList>
    </citation>
    <scope>NUCLEOTIDE SEQUENCE</scope>
    <source>
        <strain evidence="3">G3-3990</strain>
    </source>
</reference>